<keyword evidence="4" id="KW-0378">Hydrolase</keyword>
<gene>
    <name evidence="7" type="ORF">GCM10023320_33210</name>
</gene>
<dbReference type="SMART" id="SM00849">
    <property type="entry name" value="Lactamase_B"/>
    <property type="match status" value="1"/>
</dbReference>
<dbReference type="PANTHER" id="PTHR42978:SF2">
    <property type="entry name" value="102 KBASES UNSTABLE REGION: FROM 1 TO 119443"/>
    <property type="match status" value="1"/>
</dbReference>
<name>A0ABP9NKQ9_9PSEU</name>
<proteinExistence type="inferred from homology"/>
<evidence type="ECO:0000256" key="5">
    <source>
        <dbReference type="ARBA" id="ARBA00022833"/>
    </source>
</evidence>
<dbReference type="EMBL" id="BAABJO010000011">
    <property type="protein sequence ID" value="GAA5122654.1"/>
    <property type="molecule type" value="Genomic_DNA"/>
</dbReference>
<evidence type="ECO:0000256" key="1">
    <source>
        <dbReference type="ARBA" id="ARBA00001947"/>
    </source>
</evidence>
<evidence type="ECO:0000313" key="7">
    <source>
        <dbReference type="EMBL" id="GAA5122654.1"/>
    </source>
</evidence>
<dbReference type="InterPro" id="IPR051013">
    <property type="entry name" value="MBL_superfamily_lactonases"/>
</dbReference>
<organism evidence="7 8">
    <name type="scientific">Pseudonocardia adelaidensis</name>
    <dbReference type="NCBI Taxonomy" id="648754"/>
    <lineage>
        <taxon>Bacteria</taxon>
        <taxon>Bacillati</taxon>
        <taxon>Actinomycetota</taxon>
        <taxon>Actinomycetes</taxon>
        <taxon>Pseudonocardiales</taxon>
        <taxon>Pseudonocardiaceae</taxon>
        <taxon>Pseudonocardia</taxon>
    </lineage>
</organism>
<dbReference type="PANTHER" id="PTHR42978">
    <property type="entry name" value="QUORUM-QUENCHING LACTONASE YTNP-RELATED-RELATED"/>
    <property type="match status" value="1"/>
</dbReference>
<evidence type="ECO:0000256" key="3">
    <source>
        <dbReference type="ARBA" id="ARBA00022723"/>
    </source>
</evidence>
<keyword evidence="8" id="KW-1185">Reference proteome</keyword>
<dbReference type="Pfam" id="PF00753">
    <property type="entry name" value="Lactamase_B"/>
    <property type="match status" value="1"/>
</dbReference>
<reference evidence="8" key="1">
    <citation type="journal article" date="2019" name="Int. J. Syst. Evol. Microbiol.">
        <title>The Global Catalogue of Microorganisms (GCM) 10K type strain sequencing project: providing services to taxonomists for standard genome sequencing and annotation.</title>
        <authorList>
            <consortium name="The Broad Institute Genomics Platform"/>
            <consortium name="The Broad Institute Genome Sequencing Center for Infectious Disease"/>
            <person name="Wu L."/>
            <person name="Ma J."/>
        </authorList>
    </citation>
    <scope>NUCLEOTIDE SEQUENCE [LARGE SCALE GENOMIC DNA]</scope>
    <source>
        <strain evidence="8">JCM 18302</strain>
    </source>
</reference>
<dbReference type="InterPro" id="IPR001279">
    <property type="entry name" value="Metallo-B-lactamas"/>
</dbReference>
<evidence type="ECO:0000256" key="4">
    <source>
        <dbReference type="ARBA" id="ARBA00022801"/>
    </source>
</evidence>
<comment type="cofactor">
    <cofactor evidence="1">
        <name>Zn(2+)</name>
        <dbReference type="ChEBI" id="CHEBI:29105"/>
    </cofactor>
</comment>
<dbReference type="Proteomes" id="UP001500804">
    <property type="component" value="Unassembled WGS sequence"/>
</dbReference>
<dbReference type="Gene3D" id="3.60.15.10">
    <property type="entry name" value="Ribonuclease Z/Hydroxyacylglutathione hydrolase-like"/>
    <property type="match status" value="1"/>
</dbReference>
<sequence>MATRVQLSGHHSLTVERIMMATANKVTVIPCGAMTADLTWLLLKPGRSITDRSHKDAPAPWVDVPTHCVLVETDEGKLLWDTSCPRDWEERWGPTGLQEFFPYDHVSDEEYLDSRLNQLGVGLDEIDYVVLSHLHFDHAGNAQMFKNTPAKLVCHQREKDFAFGFDGLFTGAHLKTDYEGLEFQTVSGDTEFLPGVTLIETPGHTVGCMSMQVDLPDTGTMIFTSDAVYMGESYGPPATPAAIVNNLEDFYSSVEKLRGIQERTGAQMVFGHDADQIHQLRTAPKGSYT</sequence>
<evidence type="ECO:0000313" key="8">
    <source>
        <dbReference type="Proteomes" id="UP001500804"/>
    </source>
</evidence>
<keyword evidence="5" id="KW-0862">Zinc</keyword>
<accession>A0ABP9NKQ9</accession>
<dbReference type="SUPFAM" id="SSF56281">
    <property type="entry name" value="Metallo-hydrolase/oxidoreductase"/>
    <property type="match status" value="1"/>
</dbReference>
<comment type="similarity">
    <text evidence="2">Belongs to the metallo-beta-lactamase superfamily.</text>
</comment>
<protein>
    <submittedName>
        <fullName evidence="7">N-acyl homoserine lactonase family protein</fullName>
    </submittedName>
</protein>
<dbReference type="CDD" id="cd07729">
    <property type="entry name" value="AHL_lactonase_MBL-fold"/>
    <property type="match status" value="1"/>
</dbReference>
<evidence type="ECO:0000259" key="6">
    <source>
        <dbReference type="SMART" id="SM00849"/>
    </source>
</evidence>
<dbReference type="InterPro" id="IPR036866">
    <property type="entry name" value="RibonucZ/Hydroxyglut_hydro"/>
</dbReference>
<comment type="caution">
    <text evidence="7">The sequence shown here is derived from an EMBL/GenBank/DDBJ whole genome shotgun (WGS) entry which is preliminary data.</text>
</comment>
<keyword evidence="3" id="KW-0479">Metal-binding</keyword>
<evidence type="ECO:0000256" key="2">
    <source>
        <dbReference type="ARBA" id="ARBA00007749"/>
    </source>
</evidence>
<feature type="domain" description="Metallo-beta-lactamase" evidence="6">
    <location>
        <begin position="65"/>
        <end position="272"/>
    </location>
</feature>